<dbReference type="Proteomes" id="UP001238467">
    <property type="component" value="Unassembled WGS sequence"/>
</dbReference>
<proteinExistence type="predicted"/>
<dbReference type="GO" id="GO:0032259">
    <property type="term" value="P:methylation"/>
    <property type="evidence" value="ECO:0007669"/>
    <property type="project" value="UniProtKB-KW"/>
</dbReference>
<keyword evidence="3" id="KW-1185">Reference proteome</keyword>
<reference evidence="2 3" key="1">
    <citation type="submission" date="2023-07" db="EMBL/GenBank/DDBJ databases">
        <title>Genomic Encyclopedia of Type Strains, Phase IV (KMG-IV): sequencing the most valuable type-strain genomes for metagenomic binning, comparative biology and taxonomic classification.</title>
        <authorList>
            <person name="Goeker M."/>
        </authorList>
    </citation>
    <scope>NUCLEOTIDE SEQUENCE [LARGE SCALE GENOMIC DNA]</scope>
    <source>
        <strain evidence="2 3">DSM 1277</strain>
    </source>
</reference>
<organism evidence="2 3">
    <name type="scientific">Ancylobacter vacuolatus</name>
    <dbReference type="NCBI Taxonomy" id="223389"/>
    <lineage>
        <taxon>Bacteria</taxon>
        <taxon>Pseudomonadati</taxon>
        <taxon>Pseudomonadota</taxon>
        <taxon>Alphaproteobacteria</taxon>
        <taxon>Hyphomicrobiales</taxon>
        <taxon>Xanthobacteraceae</taxon>
        <taxon>Ancylobacter</taxon>
    </lineage>
</organism>
<feature type="domain" description="Methyltransferase type 11" evidence="1">
    <location>
        <begin position="80"/>
        <end position="170"/>
    </location>
</feature>
<dbReference type="Gene3D" id="3.40.50.150">
    <property type="entry name" value="Vaccinia Virus protein VP39"/>
    <property type="match status" value="1"/>
</dbReference>
<dbReference type="SUPFAM" id="SSF53335">
    <property type="entry name" value="S-adenosyl-L-methionine-dependent methyltransferases"/>
    <property type="match status" value="1"/>
</dbReference>
<evidence type="ECO:0000313" key="3">
    <source>
        <dbReference type="Proteomes" id="UP001238467"/>
    </source>
</evidence>
<dbReference type="EMBL" id="JAUSUH010000008">
    <property type="protein sequence ID" value="MDQ0349018.1"/>
    <property type="molecule type" value="Genomic_DNA"/>
</dbReference>
<dbReference type="RefSeq" id="WP_307062332.1">
    <property type="nucleotide sequence ID" value="NZ_JAUSUH010000008.1"/>
</dbReference>
<dbReference type="InterPro" id="IPR029063">
    <property type="entry name" value="SAM-dependent_MTases_sf"/>
</dbReference>
<protein>
    <submittedName>
        <fullName evidence="2">SAM-dependent methyltransferase</fullName>
    </submittedName>
</protein>
<dbReference type="Pfam" id="PF08241">
    <property type="entry name" value="Methyltransf_11"/>
    <property type="match status" value="1"/>
</dbReference>
<dbReference type="GO" id="GO:0008168">
    <property type="term" value="F:methyltransferase activity"/>
    <property type="evidence" value="ECO:0007669"/>
    <property type="project" value="UniProtKB-KW"/>
</dbReference>
<comment type="caution">
    <text evidence="2">The sequence shown here is derived from an EMBL/GenBank/DDBJ whole genome shotgun (WGS) entry which is preliminary data.</text>
</comment>
<evidence type="ECO:0000313" key="2">
    <source>
        <dbReference type="EMBL" id="MDQ0349018.1"/>
    </source>
</evidence>
<gene>
    <name evidence="2" type="ORF">J2S76_003452</name>
</gene>
<sequence length="236" mass="27037">MKQFVKNLPIIGPLAQKAYIWAATRTPLSRRLIMDRTALHEFWQTRAPEGNVPEDYLRPVERSRALLALISDVPKTAKILEIGCNIGRNLAFLHDAGYRDVRGIEISRHAVGLLRENYPQLKHSDIRIGAAEDVLPTFGDGEFDLVFTMAVLEHIHPQSQLVFDNMARITSHILCIEPKRGHASSRQYPHDLKALFKARGFECTRQIPMWDVPELQRESGLEGYVAYRFERRGRGR</sequence>
<name>A0ABU0DL26_9HYPH</name>
<dbReference type="CDD" id="cd02440">
    <property type="entry name" value="AdoMet_MTases"/>
    <property type="match status" value="1"/>
</dbReference>
<keyword evidence="2" id="KW-0808">Transferase</keyword>
<evidence type="ECO:0000259" key="1">
    <source>
        <dbReference type="Pfam" id="PF08241"/>
    </source>
</evidence>
<keyword evidence="2" id="KW-0489">Methyltransferase</keyword>
<dbReference type="InterPro" id="IPR013216">
    <property type="entry name" value="Methyltransf_11"/>
</dbReference>
<accession>A0ABU0DL26</accession>